<dbReference type="InterPro" id="IPR035906">
    <property type="entry name" value="MetI-like_sf"/>
</dbReference>
<name>A0A0R1X8W2_9LACO</name>
<dbReference type="eggNOG" id="COG0395">
    <property type="taxonomic scope" value="Bacteria"/>
</dbReference>
<keyword evidence="9" id="KW-0762">Sugar transport</keyword>
<accession>A0A0R1X8W2</accession>
<dbReference type="Gene3D" id="1.10.3720.10">
    <property type="entry name" value="MetI-like"/>
    <property type="match status" value="1"/>
</dbReference>
<dbReference type="RefSeq" id="WP_027829081.1">
    <property type="nucleotide sequence ID" value="NZ_AUEH01000039.1"/>
</dbReference>
<evidence type="ECO:0000313" key="10">
    <source>
        <dbReference type="Proteomes" id="UP000050949"/>
    </source>
</evidence>
<dbReference type="PANTHER" id="PTHR43744">
    <property type="entry name" value="ABC TRANSPORTER PERMEASE PROTEIN MG189-RELATED-RELATED"/>
    <property type="match status" value="1"/>
</dbReference>
<evidence type="ECO:0000256" key="7">
    <source>
        <dbReference type="RuleBase" id="RU363032"/>
    </source>
</evidence>
<keyword evidence="6 7" id="KW-0472">Membrane</keyword>
<gene>
    <name evidence="9" type="ORF">FC91_GL002898</name>
</gene>
<reference evidence="9 10" key="1">
    <citation type="journal article" date="2015" name="Genome Announc.">
        <title>Expanding the biotechnology potential of lactobacilli through comparative genomics of 213 strains and associated genera.</title>
        <authorList>
            <person name="Sun Z."/>
            <person name="Harris H.M."/>
            <person name="McCann A."/>
            <person name="Guo C."/>
            <person name="Argimon S."/>
            <person name="Zhang W."/>
            <person name="Yang X."/>
            <person name="Jeffery I.B."/>
            <person name="Cooney J.C."/>
            <person name="Kagawa T.F."/>
            <person name="Liu W."/>
            <person name="Song Y."/>
            <person name="Salvetti E."/>
            <person name="Wrobel A."/>
            <person name="Rasinkangas P."/>
            <person name="Parkhill J."/>
            <person name="Rea M.C."/>
            <person name="O'Sullivan O."/>
            <person name="Ritari J."/>
            <person name="Douillard F.P."/>
            <person name="Paul Ross R."/>
            <person name="Yang R."/>
            <person name="Briner A.E."/>
            <person name="Felis G.E."/>
            <person name="de Vos W.M."/>
            <person name="Barrangou R."/>
            <person name="Klaenhammer T.R."/>
            <person name="Caufield P.W."/>
            <person name="Cui Y."/>
            <person name="Zhang H."/>
            <person name="O'Toole P.W."/>
        </authorList>
    </citation>
    <scope>NUCLEOTIDE SEQUENCE [LARGE SCALE GENOMIC DNA]</scope>
    <source>
        <strain evidence="9 10">DSM 16991</strain>
    </source>
</reference>
<dbReference type="GO" id="GO:0055085">
    <property type="term" value="P:transmembrane transport"/>
    <property type="evidence" value="ECO:0007669"/>
    <property type="project" value="InterPro"/>
</dbReference>
<dbReference type="SUPFAM" id="SSF161098">
    <property type="entry name" value="MetI-like"/>
    <property type="match status" value="1"/>
</dbReference>
<feature type="transmembrane region" description="Helical" evidence="7">
    <location>
        <begin position="134"/>
        <end position="155"/>
    </location>
</feature>
<evidence type="ECO:0000259" key="8">
    <source>
        <dbReference type="PROSITE" id="PS50928"/>
    </source>
</evidence>
<proteinExistence type="inferred from homology"/>
<feature type="transmembrane region" description="Helical" evidence="7">
    <location>
        <begin position="101"/>
        <end position="122"/>
    </location>
</feature>
<organism evidence="9 10">
    <name type="scientific">Schleiferilactobacillus harbinensis DSM 16991</name>
    <dbReference type="NCBI Taxonomy" id="1122147"/>
    <lineage>
        <taxon>Bacteria</taxon>
        <taxon>Bacillati</taxon>
        <taxon>Bacillota</taxon>
        <taxon>Bacilli</taxon>
        <taxon>Lactobacillales</taxon>
        <taxon>Lactobacillaceae</taxon>
        <taxon>Schleiferilactobacillus</taxon>
    </lineage>
</organism>
<dbReference type="PROSITE" id="PS50928">
    <property type="entry name" value="ABC_TM1"/>
    <property type="match status" value="1"/>
</dbReference>
<feature type="transmembrane region" description="Helical" evidence="7">
    <location>
        <begin position="70"/>
        <end position="94"/>
    </location>
</feature>
<dbReference type="PATRIC" id="fig|1122147.4.peg.2985"/>
<evidence type="ECO:0000313" key="9">
    <source>
        <dbReference type="EMBL" id="KRM26655.1"/>
    </source>
</evidence>
<evidence type="ECO:0000256" key="2">
    <source>
        <dbReference type="ARBA" id="ARBA00022448"/>
    </source>
</evidence>
<comment type="subcellular location">
    <subcellularLocation>
        <location evidence="1 7">Cell membrane</location>
        <topology evidence="1 7">Multi-pass membrane protein</topology>
    </subcellularLocation>
</comment>
<evidence type="ECO:0000256" key="6">
    <source>
        <dbReference type="ARBA" id="ARBA00023136"/>
    </source>
</evidence>
<comment type="similarity">
    <text evidence="7">Belongs to the binding-protein-dependent transport system permease family.</text>
</comment>
<dbReference type="CDD" id="cd06261">
    <property type="entry name" value="TM_PBP2"/>
    <property type="match status" value="1"/>
</dbReference>
<dbReference type="OrthoDB" id="9771544at2"/>
<dbReference type="InterPro" id="IPR000515">
    <property type="entry name" value="MetI-like"/>
</dbReference>
<sequence>MTRVKRSVHYMLLILIALLMMAPLLLGIWASLLPTTDIVAGHFTSLNISLTNYVNAIKTTPVVLYMWNSLVMSTLIMLGQFVFCTLAAYAFAFLQFRFKNGLFFAFLITMMLPFEAQIIPNFQTVRALGWLDSYPGLTIPFFTSAFGVFMLRQAFLQVPNELKEYSDLIGLGRLQFLWRIVLPYSRSTLITFGLYTFLTHWNQYLWPLITTFSDAHRPTQVGLKQLQAEDTFSNWGVIMATAILVLLPTLLILIVGQRYFRKGLNAGGVKG</sequence>
<evidence type="ECO:0000256" key="4">
    <source>
        <dbReference type="ARBA" id="ARBA00022692"/>
    </source>
</evidence>
<feature type="transmembrane region" description="Helical" evidence="7">
    <location>
        <begin position="235"/>
        <end position="255"/>
    </location>
</feature>
<keyword evidence="4 7" id="KW-0812">Transmembrane</keyword>
<keyword evidence="5 7" id="KW-1133">Transmembrane helix</keyword>
<evidence type="ECO:0000256" key="3">
    <source>
        <dbReference type="ARBA" id="ARBA00022475"/>
    </source>
</evidence>
<dbReference type="EMBL" id="AZFW01000067">
    <property type="protein sequence ID" value="KRM26655.1"/>
    <property type="molecule type" value="Genomic_DNA"/>
</dbReference>
<dbReference type="PANTHER" id="PTHR43744:SF8">
    <property type="entry name" value="SN-GLYCEROL-3-PHOSPHATE TRANSPORT SYSTEM PERMEASE PROTEIN UGPE"/>
    <property type="match status" value="1"/>
</dbReference>
<feature type="domain" description="ABC transmembrane type-1" evidence="8">
    <location>
        <begin position="66"/>
        <end position="256"/>
    </location>
</feature>
<dbReference type="Proteomes" id="UP000050949">
    <property type="component" value="Unassembled WGS sequence"/>
</dbReference>
<dbReference type="AlphaFoldDB" id="A0A0R1X8W2"/>
<keyword evidence="3" id="KW-1003">Cell membrane</keyword>
<feature type="transmembrane region" description="Helical" evidence="7">
    <location>
        <begin position="12"/>
        <end position="32"/>
    </location>
</feature>
<dbReference type="Pfam" id="PF00528">
    <property type="entry name" value="BPD_transp_1"/>
    <property type="match status" value="1"/>
</dbReference>
<comment type="caution">
    <text evidence="9">The sequence shown here is derived from an EMBL/GenBank/DDBJ whole genome shotgun (WGS) entry which is preliminary data.</text>
</comment>
<evidence type="ECO:0000256" key="1">
    <source>
        <dbReference type="ARBA" id="ARBA00004651"/>
    </source>
</evidence>
<dbReference type="GO" id="GO:0005886">
    <property type="term" value="C:plasma membrane"/>
    <property type="evidence" value="ECO:0007669"/>
    <property type="project" value="UniProtKB-SubCell"/>
</dbReference>
<dbReference type="GeneID" id="78510597"/>
<feature type="transmembrane region" description="Helical" evidence="7">
    <location>
        <begin position="176"/>
        <end position="198"/>
    </location>
</feature>
<keyword evidence="2 7" id="KW-0813">Transport</keyword>
<protein>
    <submittedName>
        <fullName evidence="9">ABC-type sugar transport system, permease component</fullName>
    </submittedName>
</protein>
<evidence type="ECO:0000256" key="5">
    <source>
        <dbReference type="ARBA" id="ARBA00022989"/>
    </source>
</evidence>